<evidence type="ECO:0000313" key="3">
    <source>
        <dbReference type="Proteomes" id="UP000183417"/>
    </source>
</evidence>
<evidence type="ECO:0000256" key="1">
    <source>
        <dbReference type="ARBA" id="ARBA00022679"/>
    </source>
</evidence>
<organism evidence="2 3">
    <name type="scientific">Delftia lacustris</name>
    <dbReference type="NCBI Taxonomy" id="558537"/>
    <lineage>
        <taxon>Bacteria</taxon>
        <taxon>Pseudomonadati</taxon>
        <taxon>Pseudomonadota</taxon>
        <taxon>Betaproteobacteria</taxon>
        <taxon>Burkholderiales</taxon>
        <taxon>Comamonadaceae</taxon>
        <taxon>Delftia</taxon>
    </lineage>
</organism>
<name>A0A1H3SQ06_9BURK</name>
<gene>
    <name evidence="2" type="ORF">SAMN05421547_12213</name>
</gene>
<evidence type="ECO:0000313" key="2">
    <source>
        <dbReference type="EMBL" id="SDZ40062.1"/>
    </source>
</evidence>
<dbReference type="InterPro" id="IPR023606">
    <property type="entry name" value="CoA-Trfase_III_dom_1_sf"/>
</dbReference>
<dbReference type="InterPro" id="IPR003673">
    <property type="entry name" value="CoA-Trfase_fam_III"/>
</dbReference>
<sequence length="398" mass="43326">METTVQAALTGIRVLDLSSVVFGPLASQVLADYGAEVIKIEPPAGDSTRHTGPAVEPGMAAMFMGTNRSKKSVVLDLKQDEARQALHALLATADVFMHSMRPQKLAPLGLDPDTLRERYPRLVYAGLHGFGEDGPYAGMPAYDDVIQGMSGLADLMERQTGEARYLPTIAADKTCALVAAHAVLAALFQRERSGHGCFVEVPMYETMVGFNLVEHFYGMHFSPALSGAGYPRVMAPWRKPYRTLDGHVCMMPYTDAHWQRFFAAVGQPQLALDARFASQASRTAHIAELLETAGEHVALHGTQHWLDTCQRLEIPAAPVARMDDLPADPHLQATEFFVPLHDAAMGTVHLPRSSVRMDGRQAPMGMPPRLGEHTAALLAQAGWSAERIAGLQITQQET</sequence>
<accession>A0A1H3SQ06</accession>
<dbReference type="EMBL" id="FNPE01000022">
    <property type="protein sequence ID" value="SDZ40062.1"/>
    <property type="molecule type" value="Genomic_DNA"/>
</dbReference>
<dbReference type="GeneID" id="94693216"/>
<dbReference type="Gene3D" id="3.40.50.10540">
    <property type="entry name" value="Crotonobetainyl-coa:carnitine coa-transferase, domain 1"/>
    <property type="match status" value="1"/>
</dbReference>
<protein>
    <submittedName>
        <fullName evidence="2">Crotonobetainyl-CoA:carnitine CoA-transferase CaiB</fullName>
    </submittedName>
</protein>
<dbReference type="InterPro" id="IPR044855">
    <property type="entry name" value="CoA-Trfase_III_dom3_sf"/>
</dbReference>
<dbReference type="AlphaFoldDB" id="A0A1H3SQ06"/>
<dbReference type="Pfam" id="PF02515">
    <property type="entry name" value="CoA_transf_3"/>
    <property type="match status" value="1"/>
</dbReference>
<keyword evidence="1 2" id="KW-0808">Transferase</keyword>
<dbReference type="InterPro" id="IPR050483">
    <property type="entry name" value="CoA-transferase_III_domain"/>
</dbReference>
<dbReference type="PANTHER" id="PTHR48207:SF4">
    <property type="entry name" value="BLL6097 PROTEIN"/>
    <property type="match status" value="1"/>
</dbReference>
<dbReference type="Proteomes" id="UP000183417">
    <property type="component" value="Unassembled WGS sequence"/>
</dbReference>
<dbReference type="SUPFAM" id="SSF89796">
    <property type="entry name" value="CoA-transferase family III (CaiB/BaiF)"/>
    <property type="match status" value="1"/>
</dbReference>
<reference evidence="2 3" key="1">
    <citation type="submission" date="2016-10" db="EMBL/GenBank/DDBJ databases">
        <authorList>
            <person name="de Groot N.N."/>
        </authorList>
    </citation>
    <scope>NUCLEOTIDE SEQUENCE [LARGE SCALE GENOMIC DNA]</scope>
    <source>
        <strain evidence="2 3">LMG 24775</strain>
    </source>
</reference>
<dbReference type="GO" id="GO:0008410">
    <property type="term" value="F:CoA-transferase activity"/>
    <property type="evidence" value="ECO:0007669"/>
    <property type="project" value="TreeGrafter"/>
</dbReference>
<dbReference type="PANTHER" id="PTHR48207">
    <property type="entry name" value="SUCCINATE--HYDROXYMETHYLGLUTARATE COA-TRANSFERASE"/>
    <property type="match status" value="1"/>
</dbReference>
<dbReference type="Gene3D" id="3.30.1540.10">
    <property type="entry name" value="formyl-coa transferase, domain 3"/>
    <property type="match status" value="1"/>
</dbReference>
<proteinExistence type="predicted"/>
<dbReference type="RefSeq" id="WP_074923289.1">
    <property type="nucleotide sequence ID" value="NZ_CP141274.1"/>
</dbReference>